<dbReference type="SUPFAM" id="SSF51735">
    <property type="entry name" value="NAD(P)-binding Rossmann-fold domains"/>
    <property type="match status" value="1"/>
</dbReference>
<dbReference type="FunFam" id="3.40.50.720:FF:000026">
    <property type="entry name" value="Glyoxylate/hydroxypyruvate reductase B"/>
    <property type="match status" value="1"/>
</dbReference>
<keyword evidence="2 3" id="KW-0560">Oxidoreductase</keyword>
<dbReference type="GO" id="GO:0016618">
    <property type="term" value="F:hydroxypyruvate reductase [NAD(P)H] activity"/>
    <property type="evidence" value="ECO:0007669"/>
    <property type="project" value="TreeGrafter"/>
</dbReference>
<dbReference type="PROSITE" id="PS00671">
    <property type="entry name" value="D_2_HYDROXYACID_DH_3"/>
    <property type="match status" value="1"/>
</dbReference>
<dbReference type="SUPFAM" id="SSF52283">
    <property type="entry name" value="Formate/glycerate dehydrogenase catalytic domain-like"/>
    <property type="match status" value="1"/>
</dbReference>
<dbReference type="AlphaFoldDB" id="A0A8K1CE22"/>
<dbReference type="Proteomes" id="UP000794436">
    <property type="component" value="Unassembled WGS sequence"/>
</dbReference>
<organism evidence="6 7">
    <name type="scientific">Pythium oligandrum</name>
    <name type="common">Mycoparasitic fungus</name>
    <dbReference type="NCBI Taxonomy" id="41045"/>
    <lineage>
        <taxon>Eukaryota</taxon>
        <taxon>Sar</taxon>
        <taxon>Stramenopiles</taxon>
        <taxon>Oomycota</taxon>
        <taxon>Peronosporomycetes</taxon>
        <taxon>Pythiales</taxon>
        <taxon>Pythiaceae</taxon>
        <taxon>Pythium</taxon>
    </lineage>
</organism>
<evidence type="ECO:0000256" key="2">
    <source>
        <dbReference type="ARBA" id="ARBA00023002"/>
    </source>
</evidence>
<dbReference type="InterPro" id="IPR029753">
    <property type="entry name" value="D-isomer_DH_CS"/>
</dbReference>
<dbReference type="GO" id="GO:0030267">
    <property type="term" value="F:glyoxylate reductase (NADPH) activity"/>
    <property type="evidence" value="ECO:0007669"/>
    <property type="project" value="TreeGrafter"/>
</dbReference>
<comment type="caution">
    <text evidence="6">The sequence shown here is derived from an EMBL/GenBank/DDBJ whole genome shotgun (WGS) entry which is preliminary data.</text>
</comment>
<dbReference type="CDD" id="cd05301">
    <property type="entry name" value="GDH"/>
    <property type="match status" value="1"/>
</dbReference>
<dbReference type="InterPro" id="IPR006140">
    <property type="entry name" value="D-isomer_DH_NAD-bd"/>
</dbReference>
<dbReference type="OrthoDB" id="9991913at2759"/>
<evidence type="ECO:0000313" key="6">
    <source>
        <dbReference type="EMBL" id="TMW61308.1"/>
    </source>
</evidence>
<sequence>MSTKVFFSRRVPYALDRFRHLLKSSSSSIPVNIQCFDSEDQAIPRDEILRQVKGCSALFCLLTDRIDDELLDAAGPSLRVVSTMSVGYNHIDIAACEARGIRVGHTPGVLDVSTAETGVALTFAAKRRLVECVDSARNGEWGVWQPFQYCGTDVTGCTVGIIGLGRIGMTYARMMKFGFNCKIIYSGPNEKPEHVAALGGDVEYVDLDTLLAQSDIVSVHIPLNESTRASMNARRFAQMKDGAVFINTSRGEVVDQDALYQALKTKQIAAAGLDVTAPEPLPTDHALFTLPNCVILPHVGSATVKTRQAMADIAVQNLLAGKQTTLDFYARISQIARLSMSLYKCVCSPHDVRMTIQTLQKQFKDFKFRRYCFGMWRNQVSTWRSSY</sequence>
<dbReference type="Gene3D" id="3.40.50.720">
    <property type="entry name" value="NAD(P)-binding Rossmann-like Domain"/>
    <property type="match status" value="2"/>
</dbReference>
<proteinExistence type="inferred from homology"/>
<evidence type="ECO:0000259" key="4">
    <source>
        <dbReference type="Pfam" id="PF00389"/>
    </source>
</evidence>
<dbReference type="InterPro" id="IPR036291">
    <property type="entry name" value="NAD(P)-bd_dom_sf"/>
</dbReference>
<evidence type="ECO:0000313" key="7">
    <source>
        <dbReference type="Proteomes" id="UP000794436"/>
    </source>
</evidence>
<feature type="domain" description="D-isomer specific 2-hydroxyacid dehydrogenase catalytic" evidence="4">
    <location>
        <begin position="32"/>
        <end position="323"/>
    </location>
</feature>
<dbReference type="GO" id="GO:0051287">
    <property type="term" value="F:NAD binding"/>
    <property type="evidence" value="ECO:0007669"/>
    <property type="project" value="InterPro"/>
</dbReference>
<name>A0A8K1CE22_PYTOL</name>
<feature type="domain" description="D-isomer specific 2-hydroxyacid dehydrogenase NAD-binding" evidence="5">
    <location>
        <begin position="119"/>
        <end position="300"/>
    </location>
</feature>
<accession>A0A8K1CE22</accession>
<keyword evidence="7" id="KW-1185">Reference proteome</keyword>
<evidence type="ECO:0000256" key="3">
    <source>
        <dbReference type="RuleBase" id="RU003719"/>
    </source>
</evidence>
<protein>
    <submittedName>
        <fullName evidence="6">Uncharacterized protein</fullName>
    </submittedName>
</protein>
<evidence type="ECO:0000256" key="1">
    <source>
        <dbReference type="ARBA" id="ARBA00005854"/>
    </source>
</evidence>
<dbReference type="PANTHER" id="PTHR10996">
    <property type="entry name" value="2-HYDROXYACID DEHYDROGENASE-RELATED"/>
    <property type="match status" value="1"/>
</dbReference>
<gene>
    <name evidence="6" type="ORF">Poli38472_013771</name>
</gene>
<evidence type="ECO:0000259" key="5">
    <source>
        <dbReference type="Pfam" id="PF02826"/>
    </source>
</evidence>
<dbReference type="PANTHER" id="PTHR10996:SF257">
    <property type="entry name" value="GLYOXYLATE REDUCTASE 1"/>
    <property type="match status" value="1"/>
</dbReference>
<dbReference type="GO" id="GO:0005829">
    <property type="term" value="C:cytosol"/>
    <property type="evidence" value="ECO:0007669"/>
    <property type="project" value="TreeGrafter"/>
</dbReference>
<reference evidence="6" key="1">
    <citation type="submission" date="2019-03" db="EMBL/GenBank/DDBJ databases">
        <title>Long read genome sequence of the mycoparasitic Pythium oligandrum ATCC 38472 isolated from sugarbeet rhizosphere.</title>
        <authorList>
            <person name="Gaulin E."/>
        </authorList>
    </citation>
    <scope>NUCLEOTIDE SEQUENCE</scope>
    <source>
        <strain evidence="6">ATCC 38472_TT</strain>
    </source>
</reference>
<comment type="similarity">
    <text evidence="1 3">Belongs to the D-isomer specific 2-hydroxyacid dehydrogenase family.</text>
</comment>
<dbReference type="EMBL" id="SPLM01000077">
    <property type="protein sequence ID" value="TMW61308.1"/>
    <property type="molecule type" value="Genomic_DNA"/>
</dbReference>
<dbReference type="Pfam" id="PF00389">
    <property type="entry name" value="2-Hacid_dh"/>
    <property type="match status" value="1"/>
</dbReference>
<dbReference type="Pfam" id="PF02826">
    <property type="entry name" value="2-Hacid_dh_C"/>
    <property type="match status" value="1"/>
</dbReference>
<dbReference type="InterPro" id="IPR050223">
    <property type="entry name" value="D-isomer_2-hydroxyacid_DH"/>
</dbReference>
<dbReference type="InterPro" id="IPR006139">
    <property type="entry name" value="D-isomer_2_OHA_DH_cat_dom"/>
</dbReference>